<comment type="caution">
    <text evidence="1">The sequence shown here is derived from an EMBL/GenBank/DDBJ whole genome shotgun (WGS) entry which is preliminary data.</text>
</comment>
<reference evidence="2" key="1">
    <citation type="journal article" date="2022" name="Mol. Ecol. Resour.">
        <title>The genomes of chicory, endive, great burdock and yacon provide insights into Asteraceae palaeo-polyploidization history and plant inulin production.</title>
        <authorList>
            <person name="Fan W."/>
            <person name="Wang S."/>
            <person name="Wang H."/>
            <person name="Wang A."/>
            <person name="Jiang F."/>
            <person name="Liu H."/>
            <person name="Zhao H."/>
            <person name="Xu D."/>
            <person name="Zhang Y."/>
        </authorList>
    </citation>
    <scope>NUCLEOTIDE SEQUENCE [LARGE SCALE GENOMIC DNA]</scope>
    <source>
        <strain evidence="2">cv. Niubang</strain>
    </source>
</reference>
<evidence type="ECO:0000313" key="2">
    <source>
        <dbReference type="Proteomes" id="UP001055879"/>
    </source>
</evidence>
<protein>
    <submittedName>
        <fullName evidence="1">Uncharacterized protein</fullName>
    </submittedName>
</protein>
<sequence>MDPGCLVCNNLFIYRYLNRTTRCPFCYLLVFGHHVFESLAQWFGSHASKTVVLGGSGPRTITVLEDKPDPYGPPVHPPKGENGRDMVAAKPKAARKTVSINHNVEYIEDYVSSSKKRKRKAMEQWPSMEIEGDELKPLKSILKVGSMQNMNRNVVVRGCVSHVRVKDICGWTPDFLVEETDSEGEEEEERVKVSDENLENDEEEIRDSFSNGDVQIGAHNVDENILKNTDESDDPFSLNKLLDEEKKWSEGQNIEGGNQNYSPVFPPGFTPKEDSSYEPLGGSGAGHQIFQFR</sequence>
<dbReference type="EMBL" id="CM042062">
    <property type="protein sequence ID" value="KAI3668985.1"/>
    <property type="molecule type" value="Genomic_DNA"/>
</dbReference>
<proteinExistence type="predicted"/>
<accession>A0ACB8XLH5</accession>
<organism evidence="1 2">
    <name type="scientific">Arctium lappa</name>
    <name type="common">Greater burdock</name>
    <name type="synonym">Lappa major</name>
    <dbReference type="NCBI Taxonomy" id="4217"/>
    <lineage>
        <taxon>Eukaryota</taxon>
        <taxon>Viridiplantae</taxon>
        <taxon>Streptophyta</taxon>
        <taxon>Embryophyta</taxon>
        <taxon>Tracheophyta</taxon>
        <taxon>Spermatophyta</taxon>
        <taxon>Magnoliopsida</taxon>
        <taxon>eudicotyledons</taxon>
        <taxon>Gunneridae</taxon>
        <taxon>Pentapetalae</taxon>
        <taxon>asterids</taxon>
        <taxon>campanulids</taxon>
        <taxon>Asterales</taxon>
        <taxon>Asteraceae</taxon>
        <taxon>Carduoideae</taxon>
        <taxon>Cardueae</taxon>
        <taxon>Arctiinae</taxon>
        <taxon>Arctium</taxon>
    </lineage>
</organism>
<keyword evidence="2" id="KW-1185">Reference proteome</keyword>
<dbReference type="Proteomes" id="UP001055879">
    <property type="component" value="Linkage Group LG16"/>
</dbReference>
<gene>
    <name evidence="1" type="ORF">L6452_40202</name>
</gene>
<name>A0ACB8XLH5_ARCLA</name>
<evidence type="ECO:0000313" key="1">
    <source>
        <dbReference type="EMBL" id="KAI3668985.1"/>
    </source>
</evidence>
<reference evidence="1 2" key="2">
    <citation type="journal article" date="2022" name="Mol. Ecol. Resour.">
        <title>The genomes of chicory, endive, great burdock and yacon provide insights into Asteraceae paleo-polyploidization history and plant inulin production.</title>
        <authorList>
            <person name="Fan W."/>
            <person name="Wang S."/>
            <person name="Wang H."/>
            <person name="Wang A."/>
            <person name="Jiang F."/>
            <person name="Liu H."/>
            <person name="Zhao H."/>
            <person name="Xu D."/>
            <person name="Zhang Y."/>
        </authorList>
    </citation>
    <scope>NUCLEOTIDE SEQUENCE [LARGE SCALE GENOMIC DNA]</scope>
    <source>
        <strain evidence="2">cv. Niubang</strain>
    </source>
</reference>